<proteinExistence type="predicted"/>
<feature type="transmembrane region" description="Helical" evidence="1">
    <location>
        <begin position="55"/>
        <end position="73"/>
    </location>
</feature>
<dbReference type="RefSeq" id="WP_401383285.1">
    <property type="nucleotide sequence ID" value="NZ_JBIUWZ010000040.1"/>
</dbReference>
<feature type="transmembrane region" description="Helical" evidence="1">
    <location>
        <begin position="116"/>
        <end position="134"/>
    </location>
</feature>
<organism evidence="2 3">
    <name type="scientific">Pseudomonas sivasensis</name>
    <dbReference type="NCBI Taxonomy" id="1880678"/>
    <lineage>
        <taxon>Bacteria</taxon>
        <taxon>Pseudomonadati</taxon>
        <taxon>Pseudomonadota</taxon>
        <taxon>Gammaproteobacteria</taxon>
        <taxon>Pseudomonadales</taxon>
        <taxon>Pseudomonadaceae</taxon>
        <taxon>Pseudomonas</taxon>
    </lineage>
</organism>
<keyword evidence="1" id="KW-0812">Transmembrane</keyword>
<feature type="transmembrane region" description="Helical" evidence="1">
    <location>
        <begin position="94"/>
        <end position="110"/>
    </location>
</feature>
<comment type="caution">
    <text evidence="2">The sequence shown here is derived from an EMBL/GenBank/DDBJ whole genome shotgun (WGS) entry which is preliminary data.</text>
</comment>
<protein>
    <submittedName>
        <fullName evidence="2">Uncharacterized protein</fullName>
    </submittedName>
</protein>
<reference evidence="2 3" key="1">
    <citation type="submission" date="2024-10" db="EMBL/GenBank/DDBJ databases">
        <title>The Natural Products Discovery Center: Release of the First 8490 Sequenced Strains for Exploring Actinobacteria Biosynthetic Diversity.</title>
        <authorList>
            <person name="Kalkreuter E."/>
            <person name="Kautsar S.A."/>
            <person name="Yang D."/>
            <person name="Bader C.D."/>
            <person name="Teijaro C.N."/>
            <person name="Fluegel L."/>
            <person name="Davis C.M."/>
            <person name="Simpson J.R."/>
            <person name="Lauterbach L."/>
            <person name="Steele A.D."/>
            <person name="Gui C."/>
            <person name="Meng S."/>
            <person name="Li G."/>
            <person name="Viehrig K."/>
            <person name="Ye F."/>
            <person name="Su P."/>
            <person name="Kiefer A.F."/>
            <person name="Nichols A."/>
            <person name="Cepeda A.J."/>
            <person name="Yan W."/>
            <person name="Fan B."/>
            <person name="Jiang Y."/>
            <person name="Adhikari A."/>
            <person name="Zheng C.-J."/>
            <person name="Schuster L."/>
            <person name="Cowan T.M."/>
            <person name="Smanski M.J."/>
            <person name="Chevrette M.G."/>
            <person name="De Carvalho L.P.S."/>
            <person name="Shen B."/>
        </authorList>
    </citation>
    <scope>NUCLEOTIDE SEQUENCE [LARGE SCALE GENOMIC DNA]</scope>
    <source>
        <strain evidence="2 3">NPDC087581</strain>
    </source>
</reference>
<sequence length="193" mass="22031">MKVKLLPAAFLFLGSYFPLSVILLLQDIAEASWKKSICWSLQNCELPTLMNSERSLTLFALCSASLVVFLWVLRNLPSDHEVTVKDAKTVPNDLINYVFPYVVSFMGLDLGSDGKFYGFVVFLAWMFLITYRSGQILMNPLLLAMGWQLYELNIVTTKHERTRMALSKSAVYPKDTLKCCYIQGMYILSKEQN</sequence>
<dbReference type="Proteomes" id="UP001617213">
    <property type="component" value="Unassembled WGS sequence"/>
</dbReference>
<gene>
    <name evidence="2" type="ORF">ACIOWJ_22190</name>
</gene>
<evidence type="ECO:0000313" key="3">
    <source>
        <dbReference type="Proteomes" id="UP001617213"/>
    </source>
</evidence>
<accession>A0ABW8E4N9</accession>
<keyword evidence="1" id="KW-0472">Membrane</keyword>
<keyword evidence="3" id="KW-1185">Reference proteome</keyword>
<evidence type="ECO:0000256" key="1">
    <source>
        <dbReference type="SAM" id="Phobius"/>
    </source>
</evidence>
<dbReference type="EMBL" id="JBIUWZ010000040">
    <property type="protein sequence ID" value="MFJ2680786.1"/>
    <property type="molecule type" value="Genomic_DNA"/>
</dbReference>
<keyword evidence="1" id="KW-1133">Transmembrane helix</keyword>
<evidence type="ECO:0000313" key="2">
    <source>
        <dbReference type="EMBL" id="MFJ2680786.1"/>
    </source>
</evidence>
<name>A0ABW8E4N9_9PSED</name>